<comment type="caution">
    <text evidence="2">The sequence shown here is derived from an EMBL/GenBank/DDBJ whole genome shotgun (WGS) entry which is preliminary data.</text>
</comment>
<dbReference type="OrthoDB" id="1937804at2759"/>
<dbReference type="AlphaFoldDB" id="A0A5D3D5U0"/>
<evidence type="ECO:0000313" key="1">
    <source>
        <dbReference type="EMBL" id="KAA0046272.1"/>
    </source>
</evidence>
<proteinExistence type="predicted"/>
<dbReference type="EMBL" id="SSTD01007385">
    <property type="protein sequence ID" value="TYK18927.1"/>
    <property type="molecule type" value="Genomic_DNA"/>
</dbReference>
<gene>
    <name evidence="2" type="ORF">E5676_scaffold418G00090</name>
    <name evidence="1" type="ORF">E6C27_scaffold284G00780</name>
</gene>
<protein>
    <submittedName>
        <fullName evidence="2">Serine/threonine-protein phosphatase 7 long form-like protein</fullName>
    </submittedName>
</protein>
<dbReference type="EMBL" id="SSTE01014201">
    <property type="protein sequence ID" value="KAA0046272.1"/>
    <property type="molecule type" value="Genomic_DNA"/>
</dbReference>
<sequence length="170" mass="19507">MPYLEAGGFLGVFQIGFMQLDCHLITILVSVRDLRPTSFICLVGNGRSYYKMLQSNWGLPVDGQRLSLPWLAEQFTELPPDADVMSIQRYARAYIKLLIGGNLFTNKSNTLINWTSYTTDIMTLLHDRCHNGQVVETYVGPMIYFHIVEKHRPNHVLHAKVWYAANAIRF</sequence>
<dbReference type="Proteomes" id="UP000321947">
    <property type="component" value="Unassembled WGS sequence"/>
</dbReference>
<name>A0A5D3D5U0_CUCMM</name>
<accession>A0A5D3D5U0</accession>
<evidence type="ECO:0000313" key="3">
    <source>
        <dbReference type="Proteomes" id="UP000321393"/>
    </source>
</evidence>
<evidence type="ECO:0000313" key="2">
    <source>
        <dbReference type="EMBL" id="TYK18927.1"/>
    </source>
</evidence>
<dbReference type="Proteomes" id="UP000321393">
    <property type="component" value="Unassembled WGS sequence"/>
</dbReference>
<organism evidence="2 4">
    <name type="scientific">Cucumis melo var. makuwa</name>
    <name type="common">Oriental melon</name>
    <dbReference type="NCBI Taxonomy" id="1194695"/>
    <lineage>
        <taxon>Eukaryota</taxon>
        <taxon>Viridiplantae</taxon>
        <taxon>Streptophyta</taxon>
        <taxon>Embryophyta</taxon>
        <taxon>Tracheophyta</taxon>
        <taxon>Spermatophyta</taxon>
        <taxon>Magnoliopsida</taxon>
        <taxon>eudicotyledons</taxon>
        <taxon>Gunneridae</taxon>
        <taxon>Pentapetalae</taxon>
        <taxon>rosids</taxon>
        <taxon>fabids</taxon>
        <taxon>Cucurbitales</taxon>
        <taxon>Cucurbitaceae</taxon>
        <taxon>Benincaseae</taxon>
        <taxon>Cucumis</taxon>
    </lineage>
</organism>
<reference evidence="3 4" key="1">
    <citation type="submission" date="2019-08" db="EMBL/GenBank/DDBJ databases">
        <title>Draft genome sequences of two oriental melons (Cucumis melo L. var makuwa).</title>
        <authorList>
            <person name="Kwon S.-Y."/>
        </authorList>
    </citation>
    <scope>NUCLEOTIDE SEQUENCE [LARGE SCALE GENOMIC DNA]</scope>
    <source>
        <strain evidence="4">cv. Chang Bougi</strain>
        <strain evidence="3">cv. SW 3</strain>
        <tissue evidence="2">Leaf</tissue>
    </source>
</reference>
<evidence type="ECO:0000313" key="4">
    <source>
        <dbReference type="Proteomes" id="UP000321947"/>
    </source>
</evidence>